<evidence type="ECO:0000313" key="2">
    <source>
        <dbReference type="EMBL" id="MED6237529.1"/>
    </source>
</evidence>
<accession>A0ABU7AHJ5</accession>
<feature type="non-terminal residue" evidence="2">
    <location>
        <position position="1"/>
    </location>
</feature>
<dbReference type="Proteomes" id="UP001345963">
    <property type="component" value="Unassembled WGS sequence"/>
</dbReference>
<feature type="compositionally biased region" description="Low complexity" evidence="1">
    <location>
        <begin position="86"/>
        <end position="101"/>
    </location>
</feature>
<protein>
    <submittedName>
        <fullName evidence="2">Uncharacterized protein</fullName>
    </submittedName>
</protein>
<feature type="compositionally biased region" description="Low complexity" evidence="1">
    <location>
        <begin position="18"/>
        <end position="27"/>
    </location>
</feature>
<comment type="caution">
    <text evidence="2">The sequence shown here is derived from an EMBL/GenBank/DDBJ whole genome shotgun (WGS) entry which is preliminary data.</text>
</comment>
<evidence type="ECO:0000256" key="1">
    <source>
        <dbReference type="SAM" id="MobiDB-lite"/>
    </source>
</evidence>
<reference evidence="2 3" key="1">
    <citation type="submission" date="2021-07" db="EMBL/GenBank/DDBJ databases">
        <authorList>
            <person name="Palmer J.M."/>
        </authorList>
    </citation>
    <scope>NUCLEOTIDE SEQUENCE [LARGE SCALE GENOMIC DNA]</scope>
    <source>
        <strain evidence="2 3">AT_MEX2019</strain>
        <tissue evidence="2">Muscle</tissue>
    </source>
</reference>
<dbReference type="EMBL" id="JAHUTI010016287">
    <property type="protein sequence ID" value="MED6237529.1"/>
    <property type="molecule type" value="Genomic_DNA"/>
</dbReference>
<organism evidence="2 3">
    <name type="scientific">Ataeniobius toweri</name>
    <dbReference type="NCBI Taxonomy" id="208326"/>
    <lineage>
        <taxon>Eukaryota</taxon>
        <taxon>Metazoa</taxon>
        <taxon>Chordata</taxon>
        <taxon>Craniata</taxon>
        <taxon>Vertebrata</taxon>
        <taxon>Euteleostomi</taxon>
        <taxon>Actinopterygii</taxon>
        <taxon>Neopterygii</taxon>
        <taxon>Teleostei</taxon>
        <taxon>Neoteleostei</taxon>
        <taxon>Acanthomorphata</taxon>
        <taxon>Ovalentaria</taxon>
        <taxon>Atherinomorphae</taxon>
        <taxon>Cyprinodontiformes</taxon>
        <taxon>Goodeidae</taxon>
        <taxon>Ataeniobius</taxon>
    </lineage>
</organism>
<sequence length="119" mass="12903">LMEAAHPRTPQGLEQEVAAARPRAPSGAGTGSSSNALGTGRRRGGKLVTELLRDRISQRFILKLLRIRVRQRLVLKPLRNRIRQWRSASSSSRTGTRAGTGCDSSLSSDPSRTEPETGA</sequence>
<evidence type="ECO:0000313" key="3">
    <source>
        <dbReference type="Proteomes" id="UP001345963"/>
    </source>
</evidence>
<feature type="region of interest" description="Disordered" evidence="1">
    <location>
        <begin position="1"/>
        <end position="44"/>
    </location>
</feature>
<proteinExistence type="predicted"/>
<gene>
    <name evidence="2" type="ORF">ATANTOWER_026885</name>
</gene>
<name>A0ABU7AHJ5_9TELE</name>
<feature type="region of interest" description="Disordered" evidence="1">
    <location>
        <begin position="84"/>
        <end position="119"/>
    </location>
</feature>
<keyword evidence="3" id="KW-1185">Reference proteome</keyword>